<dbReference type="AlphaFoldDB" id="A0A2W7TSI8"/>
<dbReference type="Proteomes" id="UP000249177">
    <property type="component" value="Unassembled WGS sequence"/>
</dbReference>
<reference evidence="1 2" key="1">
    <citation type="submission" date="2018-06" db="EMBL/GenBank/DDBJ databases">
        <title>Flavobacterium sp IMCC34762, genome.</title>
        <authorList>
            <person name="Joung Y."/>
            <person name="Cho J."/>
            <person name="Song J."/>
        </authorList>
    </citation>
    <scope>NUCLEOTIDE SEQUENCE [LARGE SCALE GENOMIC DNA]</scope>
    <source>
        <strain evidence="1 2">IMCC34762</strain>
    </source>
</reference>
<sequence>MKPKLIILSDLWGKDKSDWVSVYFELLKDKLEIQYYDCCKLGEIDKTNYSEENLHNQFINGGIEKAVENLLNFEKNQVDILAFSIGGTIAWKAALKGLNVRSLFAVSSTRLRYEDETPNGSIKGYYGENDTNKPNNDWFEKHSIDFEIIKNQEHDFYTEIDCATFICNEILKKIHTIC</sequence>
<dbReference type="OrthoDB" id="1118894at2"/>
<accession>A0A2W7TSI8</accession>
<comment type="caution">
    <text evidence="1">The sequence shown here is derived from an EMBL/GenBank/DDBJ whole genome shotgun (WGS) entry which is preliminary data.</text>
</comment>
<dbReference type="SUPFAM" id="SSF53474">
    <property type="entry name" value="alpha/beta-Hydrolases"/>
    <property type="match status" value="1"/>
</dbReference>
<organism evidence="1 2">
    <name type="scientific">Flavobacterium aquariorum</name>
    <dbReference type="NCBI Taxonomy" id="2217670"/>
    <lineage>
        <taxon>Bacteria</taxon>
        <taxon>Pseudomonadati</taxon>
        <taxon>Bacteroidota</taxon>
        <taxon>Flavobacteriia</taxon>
        <taxon>Flavobacteriales</taxon>
        <taxon>Flavobacteriaceae</taxon>
        <taxon>Flavobacterium</taxon>
    </lineage>
</organism>
<protein>
    <submittedName>
        <fullName evidence="1">Alpha/beta hydrolase</fullName>
    </submittedName>
</protein>
<dbReference type="Gene3D" id="3.40.50.1820">
    <property type="entry name" value="alpha/beta hydrolase"/>
    <property type="match status" value="1"/>
</dbReference>
<evidence type="ECO:0000313" key="1">
    <source>
        <dbReference type="EMBL" id="PZX92326.1"/>
    </source>
</evidence>
<dbReference type="InterPro" id="IPR029058">
    <property type="entry name" value="AB_hydrolase_fold"/>
</dbReference>
<keyword evidence="2" id="KW-1185">Reference proteome</keyword>
<gene>
    <name evidence="1" type="ORF">DOS84_16065</name>
</gene>
<dbReference type="GO" id="GO:0016787">
    <property type="term" value="F:hydrolase activity"/>
    <property type="evidence" value="ECO:0007669"/>
    <property type="project" value="UniProtKB-KW"/>
</dbReference>
<keyword evidence="1" id="KW-0378">Hydrolase</keyword>
<name>A0A2W7TSI8_9FLAO</name>
<dbReference type="EMBL" id="QKXH01000011">
    <property type="protein sequence ID" value="PZX92326.1"/>
    <property type="molecule type" value="Genomic_DNA"/>
</dbReference>
<proteinExistence type="predicted"/>
<evidence type="ECO:0000313" key="2">
    <source>
        <dbReference type="Proteomes" id="UP000249177"/>
    </source>
</evidence>
<dbReference type="RefSeq" id="WP_111411124.1">
    <property type="nucleotide sequence ID" value="NZ_QKXH01000011.1"/>
</dbReference>